<gene>
    <name evidence="4" type="ORF">C2845_PM11G18350</name>
</gene>
<evidence type="ECO:0000256" key="1">
    <source>
        <dbReference type="SAM" id="MobiDB-lite"/>
    </source>
</evidence>
<evidence type="ECO:0000313" key="4">
    <source>
        <dbReference type="EMBL" id="RLN07877.1"/>
    </source>
</evidence>
<dbReference type="InterPro" id="IPR055301">
    <property type="entry name" value="Lea14-like_2"/>
</dbReference>
<keyword evidence="2" id="KW-1133">Transmembrane helix</keyword>
<keyword evidence="2" id="KW-0812">Transmembrane</keyword>
<dbReference type="STRING" id="4540.A0A3L6RS75"/>
<reference evidence="5" key="1">
    <citation type="journal article" date="2019" name="Nat. Commun.">
        <title>The genome of broomcorn millet.</title>
        <authorList>
            <person name="Zou C."/>
            <person name="Miki D."/>
            <person name="Li D."/>
            <person name="Tang Q."/>
            <person name="Xiao L."/>
            <person name="Rajput S."/>
            <person name="Deng P."/>
            <person name="Jia W."/>
            <person name="Huang R."/>
            <person name="Zhang M."/>
            <person name="Sun Y."/>
            <person name="Hu J."/>
            <person name="Fu X."/>
            <person name="Schnable P.S."/>
            <person name="Li F."/>
            <person name="Zhang H."/>
            <person name="Feng B."/>
            <person name="Zhu X."/>
            <person name="Liu R."/>
            <person name="Schnable J.C."/>
            <person name="Zhu J.-K."/>
            <person name="Zhang H."/>
        </authorList>
    </citation>
    <scope>NUCLEOTIDE SEQUENCE [LARGE SCALE GENOMIC DNA]</scope>
</reference>
<comment type="caution">
    <text evidence="4">The sequence shown here is derived from an EMBL/GenBank/DDBJ whole genome shotgun (WGS) entry which is preliminary data.</text>
</comment>
<feature type="transmembrane region" description="Helical" evidence="2">
    <location>
        <begin position="18"/>
        <end position="41"/>
    </location>
</feature>
<name>A0A3L6RS75_PANMI</name>
<dbReference type="PANTHER" id="PTHR31852">
    <property type="entry name" value="LATE EMBRYOGENESIS ABUNDANT (LEA) HYDROXYPROLINE-RICH GLYCOPROTEIN FAMILY"/>
    <property type="match status" value="1"/>
</dbReference>
<protein>
    <recommendedName>
        <fullName evidence="3">Late embryogenesis abundant protein LEA-2 subgroup domain-containing protein</fullName>
    </recommendedName>
</protein>
<feature type="compositionally biased region" description="Basic residues" evidence="1">
    <location>
        <begin position="152"/>
        <end position="171"/>
    </location>
</feature>
<evidence type="ECO:0000259" key="3">
    <source>
        <dbReference type="Pfam" id="PF03168"/>
    </source>
</evidence>
<dbReference type="Pfam" id="PF03168">
    <property type="entry name" value="LEA_2"/>
    <property type="match status" value="1"/>
</dbReference>
<keyword evidence="5" id="KW-1185">Reference proteome</keyword>
<feature type="region of interest" description="Disordered" evidence="1">
    <location>
        <begin position="147"/>
        <end position="222"/>
    </location>
</feature>
<dbReference type="AlphaFoldDB" id="A0A3L6RS75"/>
<feature type="domain" description="Late embryogenesis abundant protein LEA-2 subgroup" evidence="3">
    <location>
        <begin position="85"/>
        <end position="140"/>
    </location>
</feature>
<sequence>MGGSGAVVKPPSPRLRCALISCGIGSTLVAAALLAVTLTVYRVREPVMTMNAISLKDPGAAAAYSSWPSSSTPPPLLTLTVVADVSVKNPNAASLRYAATETSVYYRARQVGEATGPPGTAPTRRTVRMNVTVDVAVGALLGDPAFLGGRGGGRRRGGHSHAGARARRRAGRAGAPPRGAGDELHRDDRHRQHVHQRPELRTARPVAIDDEGSKCAGSTYSR</sequence>
<dbReference type="EMBL" id="PQIB02000007">
    <property type="protein sequence ID" value="RLN07877.1"/>
    <property type="molecule type" value="Genomic_DNA"/>
</dbReference>
<dbReference type="SUPFAM" id="SSF117070">
    <property type="entry name" value="LEA14-like"/>
    <property type="match status" value="1"/>
</dbReference>
<dbReference type="InterPro" id="IPR004864">
    <property type="entry name" value="LEA_2"/>
</dbReference>
<evidence type="ECO:0000313" key="5">
    <source>
        <dbReference type="Proteomes" id="UP000275267"/>
    </source>
</evidence>
<proteinExistence type="predicted"/>
<keyword evidence="2" id="KW-0472">Membrane</keyword>
<organism evidence="4 5">
    <name type="scientific">Panicum miliaceum</name>
    <name type="common">Proso millet</name>
    <name type="synonym">Broomcorn millet</name>
    <dbReference type="NCBI Taxonomy" id="4540"/>
    <lineage>
        <taxon>Eukaryota</taxon>
        <taxon>Viridiplantae</taxon>
        <taxon>Streptophyta</taxon>
        <taxon>Embryophyta</taxon>
        <taxon>Tracheophyta</taxon>
        <taxon>Spermatophyta</taxon>
        <taxon>Magnoliopsida</taxon>
        <taxon>Liliopsida</taxon>
        <taxon>Poales</taxon>
        <taxon>Poaceae</taxon>
        <taxon>PACMAD clade</taxon>
        <taxon>Panicoideae</taxon>
        <taxon>Panicodae</taxon>
        <taxon>Paniceae</taxon>
        <taxon>Panicinae</taxon>
        <taxon>Panicum</taxon>
        <taxon>Panicum sect. Panicum</taxon>
    </lineage>
</organism>
<accession>A0A3L6RS75</accession>
<evidence type="ECO:0000256" key="2">
    <source>
        <dbReference type="SAM" id="Phobius"/>
    </source>
</evidence>
<dbReference type="Proteomes" id="UP000275267">
    <property type="component" value="Unassembled WGS sequence"/>
</dbReference>
<feature type="compositionally biased region" description="Basic and acidic residues" evidence="1">
    <location>
        <begin position="180"/>
        <end position="202"/>
    </location>
</feature>